<organism evidence="8 9">
    <name type="scientific">Didymosphaeria variabile</name>
    <dbReference type="NCBI Taxonomy" id="1932322"/>
    <lineage>
        <taxon>Eukaryota</taxon>
        <taxon>Fungi</taxon>
        <taxon>Dikarya</taxon>
        <taxon>Ascomycota</taxon>
        <taxon>Pezizomycotina</taxon>
        <taxon>Dothideomycetes</taxon>
        <taxon>Pleosporomycetidae</taxon>
        <taxon>Pleosporales</taxon>
        <taxon>Massarineae</taxon>
        <taxon>Didymosphaeriaceae</taxon>
        <taxon>Didymosphaeria</taxon>
    </lineage>
</organism>
<protein>
    <recommendedName>
        <fullName evidence="7">Rhodopsin domain-containing protein</fullName>
    </recommendedName>
</protein>
<evidence type="ECO:0000256" key="4">
    <source>
        <dbReference type="ARBA" id="ARBA00023136"/>
    </source>
</evidence>
<evidence type="ECO:0000259" key="7">
    <source>
        <dbReference type="Pfam" id="PF20684"/>
    </source>
</evidence>
<dbReference type="Proteomes" id="UP001140513">
    <property type="component" value="Unassembled WGS sequence"/>
</dbReference>
<feature type="transmembrane region" description="Helical" evidence="6">
    <location>
        <begin position="12"/>
        <end position="37"/>
    </location>
</feature>
<feature type="transmembrane region" description="Helical" evidence="6">
    <location>
        <begin position="152"/>
        <end position="181"/>
    </location>
</feature>
<evidence type="ECO:0000313" key="8">
    <source>
        <dbReference type="EMBL" id="KAJ4344709.1"/>
    </source>
</evidence>
<dbReference type="PANTHER" id="PTHR33048:SF158">
    <property type="entry name" value="MEMBRANE PROTEIN PTH11-LIKE, PUTATIVE-RELATED"/>
    <property type="match status" value="1"/>
</dbReference>
<comment type="similarity">
    <text evidence="5">Belongs to the SAT4 family.</text>
</comment>
<proteinExistence type="inferred from homology"/>
<evidence type="ECO:0000256" key="2">
    <source>
        <dbReference type="ARBA" id="ARBA00022692"/>
    </source>
</evidence>
<dbReference type="EMBL" id="JAPEUX010000010">
    <property type="protein sequence ID" value="KAJ4344709.1"/>
    <property type="molecule type" value="Genomic_DNA"/>
</dbReference>
<gene>
    <name evidence="8" type="ORF">N0V89_012453</name>
</gene>
<sequence length="254" mass="27993">MVLEALTDDAFIIPAFVLLTVLPVTYGFLKATFFILYLQLFYQLRWMRIGATVGLSVNVATYTAFTIATLYLSIVRNIVVYGMVAIPISAFGLASDITILLLPIIAVANLKVTRRKKFGAMLIFLSGLMACVCSAVALYFRTRKGTTENVIYLLFATNIAITCELMIGAMCACMPSLAYTYRNGQAFQGIRDRLSKLMPPIFLRGRPATLPTIRHAASDEDLSPVLRKSSSPSTKSFEDIELVDFYRGVSVHAG</sequence>
<feature type="transmembrane region" description="Helical" evidence="6">
    <location>
        <begin position="78"/>
        <end position="106"/>
    </location>
</feature>
<feature type="domain" description="Rhodopsin" evidence="7">
    <location>
        <begin position="88"/>
        <end position="180"/>
    </location>
</feature>
<dbReference type="PANTHER" id="PTHR33048">
    <property type="entry name" value="PTH11-LIKE INTEGRAL MEMBRANE PROTEIN (AFU_ORTHOLOGUE AFUA_5G11245)"/>
    <property type="match status" value="1"/>
</dbReference>
<keyword evidence="4 6" id="KW-0472">Membrane</keyword>
<dbReference type="InterPro" id="IPR052337">
    <property type="entry name" value="SAT4-like"/>
</dbReference>
<evidence type="ECO:0000256" key="5">
    <source>
        <dbReference type="ARBA" id="ARBA00038359"/>
    </source>
</evidence>
<dbReference type="GeneID" id="80915983"/>
<keyword evidence="2 6" id="KW-0812">Transmembrane</keyword>
<keyword evidence="3 6" id="KW-1133">Transmembrane helix</keyword>
<feature type="transmembrane region" description="Helical" evidence="6">
    <location>
        <begin position="49"/>
        <end position="72"/>
    </location>
</feature>
<accession>A0A9W8XB44</accession>
<evidence type="ECO:0000256" key="1">
    <source>
        <dbReference type="ARBA" id="ARBA00004141"/>
    </source>
</evidence>
<evidence type="ECO:0000256" key="6">
    <source>
        <dbReference type="SAM" id="Phobius"/>
    </source>
</evidence>
<name>A0A9W8XB44_9PLEO</name>
<dbReference type="GO" id="GO:0016020">
    <property type="term" value="C:membrane"/>
    <property type="evidence" value="ECO:0007669"/>
    <property type="project" value="UniProtKB-SubCell"/>
</dbReference>
<reference evidence="8" key="1">
    <citation type="submission" date="2022-10" db="EMBL/GenBank/DDBJ databases">
        <title>Tapping the CABI collections for fungal endophytes: first genome assemblies for Collariella, Neodidymelliopsis, Ascochyta clinopodiicola, Didymella pomorum, Didymosphaeria variabile, Neocosmospora piperis and Neocucurbitaria cava.</title>
        <authorList>
            <person name="Hill R."/>
        </authorList>
    </citation>
    <scope>NUCLEOTIDE SEQUENCE</scope>
    <source>
        <strain evidence="8">IMI 356815</strain>
    </source>
</reference>
<evidence type="ECO:0000313" key="9">
    <source>
        <dbReference type="Proteomes" id="UP001140513"/>
    </source>
</evidence>
<feature type="transmembrane region" description="Helical" evidence="6">
    <location>
        <begin position="118"/>
        <end position="140"/>
    </location>
</feature>
<dbReference type="InterPro" id="IPR049326">
    <property type="entry name" value="Rhodopsin_dom_fungi"/>
</dbReference>
<evidence type="ECO:0000256" key="3">
    <source>
        <dbReference type="ARBA" id="ARBA00022989"/>
    </source>
</evidence>
<comment type="subcellular location">
    <subcellularLocation>
        <location evidence="1">Membrane</location>
        <topology evidence="1">Multi-pass membrane protein</topology>
    </subcellularLocation>
</comment>
<dbReference type="Pfam" id="PF20684">
    <property type="entry name" value="Fung_rhodopsin"/>
    <property type="match status" value="1"/>
</dbReference>
<dbReference type="AlphaFoldDB" id="A0A9W8XB44"/>
<dbReference type="RefSeq" id="XP_056065161.1">
    <property type="nucleotide sequence ID" value="XM_056221174.1"/>
</dbReference>
<dbReference type="OrthoDB" id="3771286at2759"/>
<keyword evidence="9" id="KW-1185">Reference proteome</keyword>
<comment type="caution">
    <text evidence="8">The sequence shown here is derived from an EMBL/GenBank/DDBJ whole genome shotgun (WGS) entry which is preliminary data.</text>
</comment>